<dbReference type="GO" id="GO:0016020">
    <property type="term" value="C:membrane"/>
    <property type="evidence" value="ECO:0007669"/>
    <property type="project" value="UniProtKB-ARBA"/>
</dbReference>
<dbReference type="GO" id="GO:0005938">
    <property type="term" value="C:cell cortex"/>
    <property type="evidence" value="ECO:0007669"/>
    <property type="project" value="UniProtKB-ARBA"/>
</dbReference>
<evidence type="ECO:0000256" key="1">
    <source>
        <dbReference type="ARBA" id="ARBA00022553"/>
    </source>
</evidence>
<feature type="compositionally biased region" description="Polar residues" evidence="2">
    <location>
        <begin position="1170"/>
        <end position="1182"/>
    </location>
</feature>
<organism evidence="4 5">
    <name type="scientific">Mus caroli</name>
    <name type="common">Ryukyu mouse</name>
    <name type="synonym">Ricefield mouse</name>
    <dbReference type="NCBI Taxonomy" id="10089"/>
    <lineage>
        <taxon>Eukaryota</taxon>
        <taxon>Metazoa</taxon>
        <taxon>Chordata</taxon>
        <taxon>Craniata</taxon>
        <taxon>Vertebrata</taxon>
        <taxon>Euteleostomi</taxon>
        <taxon>Mammalia</taxon>
        <taxon>Eutheria</taxon>
        <taxon>Euarchontoglires</taxon>
        <taxon>Glires</taxon>
        <taxon>Rodentia</taxon>
        <taxon>Myomorpha</taxon>
        <taxon>Muroidea</taxon>
        <taxon>Muridae</taxon>
        <taxon>Murinae</taxon>
        <taxon>Mus</taxon>
        <taxon>Mus</taxon>
    </lineage>
</organism>
<evidence type="ECO:0000313" key="4">
    <source>
        <dbReference type="Proteomes" id="UP000515126"/>
    </source>
</evidence>
<dbReference type="GeneID" id="110288428"/>
<feature type="compositionally biased region" description="Basic and acidic residues" evidence="2">
    <location>
        <begin position="630"/>
        <end position="642"/>
    </location>
</feature>
<dbReference type="Proteomes" id="UP000515126">
    <property type="component" value="Chromosome 2"/>
</dbReference>
<dbReference type="FunFam" id="3.10.20.90:FF:000065">
    <property type="entry name" value="Cordon-bleu WH2 repeat protein"/>
    <property type="match status" value="1"/>
</dbReference>
<feature type="domain" description="Cordon-bleu ubiquitin-like" evidence="3">
    <location>
        <begin position="168"/>
        <end position="265"/>
    </location>
</feature>
<dbReference type="PANTHER" id="PTHR21557:SF2">
    <property type="entry name" value="CORDON-BLEU PROTEIN-LIKE 1"/>
    <property type="match status" value="1"/>
</dbReference>
<dbReference type="InterPro" id="IPR039895">
    <property type="entry name" value="COBL-like"/>
</dbReference>
<feature type="compositionally biased region" description="Polar residues" evidence="2">
    <location>
        <begin position="384"/>
        <end position="398"/>
    </location>
</feature>
<keyword evidence="1" id="KW-0597">Phosphoprotein</keyword>
<feature type="region of interest" description="Disordered" evidence="2">
    <location>
        <begin position="628"/>
        <end position="753"/>
    </location>
</feature>
<keyword evidence="4" id="KW-1185">Reference proteome</keyword>
<proteinExistence type="predicted"/>
<feature type="region of interest" description="Disordered" evidence="2">
    <location>
        <begin position="1235"/>
        <end position="1256"/>
    </location>
</feature>
<feature type="compositionally biased region" description="Basic and acidic residues" evidence="2">
    <location>
        <begin position="652"/>
        <end position="661"/>
    </location>
</feature>
<feature type="compositionally biased region" description="Polar residues" evidence="2">
    <location>
        <begin position="315"/>
        <end position="331"/>
    </location>
</feature>
<dbReference type="KEGG" id="mcal:110288428"/>
<gene>
    <name evidence="5" type="primary">Cobll1</name>
</gene>
<feature type="compositionally biased region" description="Polar residues" evidence="2">
    <location>
        <begin position="714"/>
        <end position="749"/>
    </location>
</feature>
<feature type="compositionally biased region" description="Low complexity" evidence="2">
    <location>
        <begin position="867"/>
        <end position="884"/>
    </location>
</feature>
<name>A0A6P5P8E4_MUSCR</name>
<dbReference type="Pfam" id="PF09469">
    <property type="entry name" value="Cobl"/>
    <property type="match status" value="1"/>
</dbReference>
<feature type="region of interest" description="Disordered" evidence="2">
    <location>
        <begin position="291"/>
        <end position="566"/>
    </location>
</feature>
<feature type="region of interest" description="Disordered" evidence="2">
    <location>
        <begin position="957"/>
        <end position="1075"/>
    </location>
</feature>
<evidence type="ECO:0000256" key="2">
    <source>
        <dbReference type="SAM" id="MobiDB-lite"/>
    </source>
</evidence>
<reference evidence="5" key="1">
    <citation type="submission" date="2025-08" db="UniProtKB">
        <authorList>
            <consortium name="RefSeq"/>
        </authorList>
    </citation>
    <scope>IDENTIFICATION</scope>
</reference>
<dbReference type="RefSeq" id="XP_021010444.1">
    <property type="nucleotide sequence ID" value="XM_021154785.2"/>
</dbReference>
<feature type="compositionally biased region" description="Polar residues" evidence="2">
    <location>
        <begin position="487"/>
        <end position="496"/>
    </location>
</feature>
<feature type="region of interest" description="Disordered" evidence="2">
    <location>
        <begin position="1"/>
        <end position="72"/>
    </location>
</feature>
<dbReference type="Gene3D" id="3.10.20.90">
    <property type="entry name" value="Phosphatidylinositol 3-kinase Catalytic Subunit, Chain A, domain 1"/>
    <property type="match status" value="1"/>
</dbReference>
<evidence type="ECO:0000313" key="5">
    <source>
        <dbReference type="RefSeq" id="XP_021010444.1"/>
    </source>
</evidence>
<feature type="compositionally biased region" description="Low complexity" evidence="2">
    <location>
        <begin position="14"/>
        <end position="23"/>
    </location>
</feature>
<feature type="region of interest" description="Disordered" evidence="2">
    <location>
        <begin position="1123"/>
        <end position="1208"/>
    </location>
</feature>
<dbReference type="PANTHER" id="PTHR21557">
    <property type="entry name" value="CORDON-BLEU"/>
    <property type="match status" value="1"/>
</dbReference>
<feature type="compositionally biased region" description="Polar residues" evidence="2">
    <location>
        <begin position="1195"/>
        <end position="1204"/>
    </location>
</feature>
<dbReference type="InterPro" id="IPR019025">
    <property type="entry name" value="Cordon-bleu_ubiquitin_domain"/>
</dbReference>
<feature type="compositionally biased region" description="Basic and acidic residues" evidence="2">
    <location>
        <begin position="355"/>
        <end position="375"/>
    </location>
</feature>
<evidence type="ECO:0000259" key="3">
    <source>
        <dbReference type="Pfam" id="PF09469"/>
    </source>
</evidence>
<dbReference type="CTD" id="22837"/>
<dbReference type="GO" id="GO:0003785">
    <property type="term" value="F:actin monomer binding"/>
    <property type="evidence" value="ECO:0007669"/>
    <property type="project" value="InterPro"/>
</dbReference>
<dbReference type="AlphaFoldDB" id="A0A6P5P8E4"/>
<feature type="region of interest" description="Disordered" evidence="2">
    <location>
        <begin position="855"/>
        <end position="922"/>
    </location>
</feature>
<accession>A0A6P5P8E4</accession>
<feature type="compositionally biased region" description="Acidic residues" evidence="2">
    <location>
        <begin position="497"/>
        <end position="506"/>
    </location>
</feature>
<feature type="compositionally biased region" description="Basic and acidic residues" evidence="2">
    <location>
        <begin position="698"/>
        <end position="712"/>
    </location>
</feature>
<sequence length="1256" mass="134897">MGQAVTRRLRARARAAASSAMDRSVPDPIPRSAPRTSAMQPAGSAGRKTKAKAPLPPAETKGTDVSSAEDPVESTAVVTEQQDNMIDKDIELSVVLPGDILKSTTVHGSKPMMDLLVFLCAQYHLNPSSHTIDLLSAEENLIKFKPNTPIGMLDVEKVILKPKSLDKKKPTPIIPEKTVRVVINFKKTQKTIVRVSPHAPLQDLTPIICSKCEFDPLHTVLLKDYQAQEPLDLTKSLNDLGLRELYAMDISRAPSVTAFSKSSFQESCQISHNPDIVKEKENKGIFSFFQRSKKKREQTASAPATPLVSKHRPSFTRSNTISKPYISNTLPSDAPKKRRAPLPPMPTSQGAAQGQERRASCVERSTSADDTDKSSSEAFMVRTGSLQLSSTSVGTSSLKRTKRKAPAPPSKTPLAQTDERNSAMAHGLPLEDGIAPDSMLELSSPEGMSTPEGSLGPGFLSQEQCAVSKPTDEISEGPGTPEAAVASLTSGISSDYSLEEIDEKEELSEASKDPAGSISVKSPDIASASTDMRITVEKDPDSALGISDGETSPSSKGKTQEGFCTEGQGPYHPLVCHLGNEDRVSDSIKDMKTLGPNQESVVQNEIMVCATSTDYVKNRPVKMETSIEGEALKKASDMETDRLSGSPACRMDNVKSSRENHLTASPGPDQKLNQPGVEKTKMQDAAIQATPACSTFDGNHKAHNSSDPRADETVQASDGSISTQHSSASLQDSVNASREFRSQGTSTYVQDRLPEKEPACTYGNNVPLSPVDGSTRNPAAPYLKNFPLYRQDSNPKPKPSNEITREYIPKIGMTTYKIVPPKSLETVKDWESEAVGKKDDQKMLAVGQKHTIENMTETSMQTEVPVPSKSSQQPQPDLKPKPSSGTERHLHRTLSSPTGTEMNPPKPPRVTTDTGTIPFAPNLEDINNILESKFRSRASNPQAKPSSFFLQMQKRASGHYVTSAAAKSVHTAPGPTPKEPTIKEVQRDPQFSPEQRPSPLSERTHSAPLPNISKADDDIIQKPAETSPSPVAPKPMTLPAETSPPPVAPKPMTLPAETSPPPVAPKPMTLPAETSLPPVAAKPVALPGSQGTSLNLKTLKTFGAPRPYSSSGPSPFALAVVKRSQSFSKACPESANEGSSALPPAATQDEKTHTVNKPMVGSQHGDVDKQNNPVQNEHSSPMLTPADGPSLALKRQSSLTFQSSDPEHVRQSLLTAIRSGEAAAKLKRVTVPSNTISVNGKSGLSQSMSIDTQDSR</sequence>
<protein>
    <submittedName>
        <fullName evidence="5">Cordon-bleu protein-like 1 isoform X1</fullName>
    </submittedName>
</protein>